<dbReference type="GO" id="GO:0000398">
    <property type="term" value="P:mRNA splicing, via spliceosome"/>
    <property type="evidence" value="ECO:0007669"/>
    <property type="project" value="InterPro"/>
</dbReference>
<feature type="region of interest" description="Disordered" evidence="2">
    <location>
        <begin position="488"/>
        <end position="511"/>
    </location>
</feature>
<feature type="region of interest" description="Disordered" evidence="2">
    <location>
        <begin position="333"/>
        <end position="386"/>
    </location>
</feature>
<name>A0A196SLV9_BLAHN</name>
<protein>
    <submittedName>
        <fullName evidence="4">SNW domain-containing protein 1</fullName>
    </submittedName>
</protein>
<dbReference type="EMBL" id="LXWW01000054">
    <property type="protein sequence ID" value="OAO16889.1"/>
    <property type="molecule type" value="Genomic_DNA"/>
</dbReference>
<sequence length="511" mass="58056">MSSIKDLLPAPVNQYVQEKRVEAPKVVEKKVYNIPPYGQRANYIPRRREDYGDGGAFPEIHIAQYPLDMGRSEGTGDTKVVAVATDENGIPDYQKNLLAQGRSKSLVLHSRISELTGYQAKDSELARPTEEQIAELTLKTKEAMEKRIGRKIKGNLPGKIPEGCLPGEVKPTQFFKYTPVDSLTNKVLPERMIRIVEAPKDPLDPPNYHQHKMPAGFGDAAVPVMHSPPRKVTVQDMQDWKIPPCISNWKNARGLTIPLDKRLAADGRGLQQTVVNDKFAVFAEVMQAAESKAREELELRNSIVRKQKEKERQSQEELMRQRAAEILQQREDMEKAHDEHETAEERAARLEREKQREVMRRQRERDARLKRAGRRTQEERERERDISEKIALGQAAVAASAAATFDSRLFNQNGGLGSGFAPDDEYNVYSKPLFHDKSDSIYHAKEENMAKYLGEDAVSQMAALGKYDNAEEKRMFEDADKQDATYRNRAMKRGGPLEFTEGEVSGKKRRE</sequence>
<dbReference type="OrthoDB" id="666364at2759"/>
<dbReference type="Pfam" id="PF02731">
    <property type="entry name" value="SKIP_SNW"/>
    <property type="match status" value="1"/>
</dbReference>
<reference evidence="4 5" key="1">
    <citation type="submission" date="2016-05" db="EMBL/GenBank/DDBJ databases">
        <title>Nuclear genome of Blastocystis sp. subtype 1 NandII.</title>
        <authorList>
            <person name="Gentekaki E."/>
            <person name="Curtis B."/>
            <person name="Stairs C."/>
            <person name="Eme L."/>
            <person name="Herman E."/>
            <person name="Klimes V."/>
            <person name="Arias M.C."/>
            <person name="Elias M."/>
            <person name="Hilliou F."/>
            <person name="Klute M."/>
            <person name="Malik S.-B."/>
            <person name="Pightling A."/>
            <person name="Rachubinski R."/>
            <person name="Salas D."/>
            <person name="Schlacht A."/>
            <person name="Suga H."/>
            <person name="Archibald J."/>
            <person name="Ball S.G."/>
            <person name="Clark G."/>
            <person name="Dacks J."/>
            <person name="Van Der Giezen M."/>
            <person name="Tsaousis A."/>
            <person name="Roger A."/>
        </authorList>
    </citation>
    <scope>NUCLEOTIDE SEQUENCE [LARGE SCALE GENOMIC DNA]</scope>
    <source>
        <strain evidence="5">ATCC 50177 / NandII</strain>
    </source>
</reference>
<comment type="caution">
    <text evidence="4">The sequence shown here is derived from an EMBL/GenBank/DDBJ whole genome shotgun (WGS) entry which is preliminary data.</text>
</comment>
<dbReference type="GO" id="GO:0005681">
    <property type="term" value="C:spliceosomal complex"/>
    <property type="evidence" value="ECO:0007669"/>
    <property type="project" value="InterPro"/>
</dbReference>
<evidence type="ECO:0000256" key="2">
    <source>
        <dbReference type="SAM" id="MobiDB-lite"/>
    </source>
</evidence>
<dbReference type="InterPro" id="IPR017862">
    <property type="entry name" value="SKI-int_prot_SKIP"/>
</dbReference>
<dbReference type="PANTHER" id="PTHR12096">
    <property type="entry name" value="NUCLEAR PROTEIN SKIP-RELATED"/>
    <property type="match status" value="1"/>
</dbReference>
<accession>A0A196SLV9</accession>
<evidence type="ECO:0000313" key="5">
    <source>
        <dbReference type="Proteomes" id="UP000078348"/>
    </source>
</evidence>
<evidence type="ECO:0000259" key="3">
    <source>
        <dbReference type="Pfam" id="PF02731"/>
    </source>
</evidence>
<evidence type="ECO:0000256" key="1">
    <source>
        <dbReference type="ARBA" id="ARBA00010197"/>
    </source>
</evidence>
<dbReference type="InterPro" id="IPR004015">
    <property type="entry name" value="SKI-int_prot_SKIP_SNW-dom"/>
</dbReference>
<evidence type="ECO:0000313" key="4">
    <source>
        <dbReference type="EMBL" id="OAO16889.1"/>
    </source>
</evidence>
<dbReference type="Proteomes" id="UP000078348">
    <property type="component" value="Unassembled WGS sequence"/>
</dbReference>
<comment type="similarity">
    <text evidence="1">Belongs to the SNW family.</text>
</comment>
<feature type="domain" description="SKI-interacting protein SKIP SNW" evidence="3">
    <location>
        <begin position="173"/>
        <end position="329"/>
    </location>
</feature>
<organism evidence="4 5">
    <name type="scientific">Blastocystis sp. subtype 1 (strain ATCC 50177 / NandII)</name>
    <dbReference type="NCBI Taxonomy" id="478820"/>
    <lineage>
        <taxon>Eukaryota</taxon>
        <taxon>Sar</taxon>
        <taxon>Stramenopiles</taxon>
        <taxon>Bigyra</taxon>
        <taxon>Opalozoa</taxon>
        <taxon>Opalinata</taxon>
        <taxon>Blastocystidae</taxon>
        <taxon>Blastocystis</taxon>
    </lineage>
</organism>
<dbReference type="STRING" id="478820.A0A196SLV9"/>
<proteinExistence type="inferred from homology"/>
<keyword evidence="5" id="KW-1185">Reference proteome</keyword>
<gene>
    <name evidence="4" type="ORF">AV274_1332</name>
</gene>
<dbReference type="AlphaFoldDB" id="A0A196SLV9"/>